<dbReference type="Proteomes" id="UP000594638">
    <property type="component" value="Unassembled WGS sequence"/>
</dbReference>
<evidence type="ECO:0000313" key="1">
    <source>
        <dbReference type="EMBL" id="CAA3033209.1"/>
    </source>
</evidence>
<gene>
    <name evidence="1" type="ORF">OLEA9_A068766</name>
</gene>
<sequence length="62" mass="6623">MAGSTYRGDLGFFMNSSQGPSIPRSDDTPTLPFSLTELFLPAVLLRILLLRAGIESNPGPSV</sequence>
<protein>
    <submittedName>
        <fullName evidence="1">Uncharacterized protein</fullName>
    </submittedName>
</protein>
<proteinExistence type="predicted"/>
<dbReference type="AlphaFoldDB" id="A0A8S0VPC2"/>
<accession>A0A8S0VPC2</accession>
<name>A0A8S0VPC2_OLEEU</name>
<reference evidence="1 2" key="1">
    <citation type="submission" date="2019-12" db="EMBL/GenBank/DDBJ databases">
        <authorList>
            <person name="Alioto T."/>
            <person name="Alioto T."/>
            <person name="Gomez Garrido J."/>
        </authorList>
    </citation>
    <scope>NUCLEOTIDE SEQUENCE [LARGE SCALE GENOMIC DNA]</scope>
</reference>
<dbReference type="EMBL" id="CACTIH010009984">
    <property type="protein sequence ID" value="CAA3033209.1"/>
    <property type="molecule type" value="Genomic_DNA"/>
</dbReference>
<dbReference type="Gramene" id="OE9A068766T1">
    <property type="protein sequence ID" value="OE9A068766C1"/>
    <property type="gene ID" value="OE9A068766"/>
</dbReference>
<keyword evidence="2" id="KW-1185">Reference proteome</keyword>
<evidence type="ECO:0000313" key="2">
    <source>
        <dbReference type="Proteomes" id="UP000594638"/>
    </source>
</evidence>
<comment type="caution">
    <text evidence="1">The sequence shown here is derived from an EMBL/GenBank/DDBJ whole genome shotgun (WGS) entry which is preliminary data.</text>
</comment>
<organism evidence="1 2">
    <name type="scientific">Olea europaea subsp. europaea</name>
    <dbReference type="NCBI Taxonomy" id="158383"/>
    <lineage>
        <taxon>Eukaryota</taxon>
        <taxon>Viridiplantae</taxon>
        <taxon>Streptophyta</taxon>
        <taxon>Embryophyta</taxon>
        <taxon>Tracheophyta</taxon>
        <taxon>Spermatophyta</taxon>
        <taxon>Magnoliopsida</taxon>
        <taxon>eudicotyledons</taxon>
        <taxon>Gunneridae</taxon>
        <taxon>Pentapetalae</taxon>
        <taxon>asterids</taxon>
        <taxon>lamiids</taxon>
        <taxon>Lamiales</taxon>
        <taxon>Oleaceae</taxon>
        <taxon>Oleeae</taxon>
        <taxon>Olea</taxon>
    </lineage>
</organism>